<name>A0AAE0SDN7_9BIVA</name>
<sequence length="102" mass="12296">MEQILYDFKYERVHPRPCCWALNTIQCSLNSCFNQLECSIPMVPGIKKWYHKVFWFPNLLHSSPSLKILPVLPKLSQIPHWVFQLTYQCGLKFWHLFILRFI</sequence>
<dbReference type="EMBL" id="JAEAOA010002345">
    <property type="protein sequence ID" value="KAK3590167.1"/>
    <property type="molecule type" value="Genomic_DNA"/>
</dbReference>
<dbReference type="Proteomes" id="UP001195483">
    <property type="component" value="Unassembled WGS sequence"/>
</dbReference>
<comment type="caution">
    <text evidence="1">The sequence shown here is derived from an EMBL/GenBank/DDBJ whole genome shotgun (WGS) entry which is preliminary data.</text>
</comment>
<gene>
    <name evidence="1" type="ORF">CHS0354_041221</name>
</gene>
<proteinExistence type="predicted"/>
<keyword evidence="2" id="KW-1185">Reference proteome</keyword>
<evidence type="ECO:0000313" key="1">
    <source>
        <dbReference type="EMBL" id="KAK3590167.1"/>
    </source>
</evidence>
<dbReference type="AlphaFoldDB" id="A0AAE0SDN7"/>
<evidence type="ECO:0000313" key="2">
    <source>
        <dbReference type="Proteomes" id="UP001195483"/>
    </source>
</evidence>
<accession>A0AAE0SDN7</accession>
<reference evidence="1" key="2">
    <citation type="journal article" date="2021" name="Genome Biol. Evol.">
        <title>Developing a high-quality reference genome for a parasitic bivalve with doubly uniparental inheritance (Bivalvia: Unionida).</title>
        <authorList>
            <person name="Smith C.H."/>
        </authorList>
    </citation>
    <scope>NUCLEOTIDE SEQUENCE</scope>
    <source>
        <strain evidence="1">CHS0354</strain>
        <tissue evidence="1">Mantle</tissue>
    </source>
</reference>
<reference evidence="1" key="1">
    <citation type="journal article" date="2021" name="Genome Biol. Evol.">
        <title>A High-Quality Reference Genome for a Parasitic Bivalve with Doubly Uniparental Inheritance (Bivalvia: Unionida).</title>
        <authorList>
            <person name="Smith C.H."/>
        </authorList>
    </citation>
    <scope>NUCLEOTIDE SEQUENCE</scope>
    <source>
        <strain evidence="1">CHS0354</strain>
    </source>
</reference>
<organism evidence="1 2">
    <name type="scientific">Potamilus streckersoni</name>
    <dbReference type="NCBI Taxonomy" id="2493646"/>
    <lineage>
        <taxon>Eukaryota</taxon>
        <taxon>Metazoa</taxon>
        <taxon>Spiralia</taxon>
        <taxon>Lophotrochozoa</taxon>
        <taxon>Mollusca</taxon>
        <taxon>Bivalvia</taxon>
        <taxon>Autobranchia</taxon>
        <taxon>Heteroconchia</taxon>
        <taxon>Palaeoheterodonta</taxon>
        <taxon>Unionida</taxon>
        <taxon>Unionoidea</taxon>
        <taxon>Unionidae</taxon>
        <taxon>Ambleminae</taxon>
        <taxon>Lampsilini</taxon>
        <taxon>Potamilus</taxon>
    </lineage>
</organism>
<protein>
    <submittedName>
        <fullName evidence="1">Uncharacterized protein</fullName>
    </submittedName>
</protein>
<reference evidence="1" key="3">
    <citation type="submission" date="2023-05" db="EMBL/GenBank/DDBJ databases">
        <authorList>
            <person name="Smith C.H."/>
        </authorList>
    </citation>
    <scope>NUCLEOTIDE SEQUENCE</scope>
    <source>
        <strain evidence="1">CHS0354</strain>
        <tissue evidence="1">Mantle</tissue>
    </source>
</reference>